<evidence type="ECO:0000256" key="3">
    <source>
        <dbReference type="PROSITE-ProRule" id="PRU01278"/>
    </source>
</evidence>
<evidence type="ECO:0000256" key="4">
    <source>
        <dbReference type="SAM" id="MobiDB-lite"/>
    </source>
</evidence>
<dbReference type="InterPro" id="IPR037233">
    <property type="entry name" value="CcmK-like_sf"/>
</dbReference>
<evidence type="ECO:0000256" key="1">
    <source>
        <dbReference type="ARBA" id="ARBA00024322"/>
    </source>
</evidence>
<evidence type="ECO:0000313" key="6">
    <source>
        <dbReference type="EMBL" id="MCQ4815374.1"/>
    </source>
</evidence>
<dbReference type="EMBL" id="JANFYT010000034">
    <property type="protein sequence ID" value="MCQ4815374.1"/>
    <property type="molecule type" value="Genomic_DNA"/>
</dbReference>
<dbReference type="InterPro" id="IPR000249">
    <property type="entry name" value="BMC_dom"/>
</dbReference>
<dbReference type="Proteomes" id="UP001205919">
    <property type="component" value="Unassembled WGS sequence"/>
</dbReference>
<comment type="subcellular location">
    <subcellularLocation>
        <location evidence="1">Bacterial microcompartment</location>
    </subcellularLocation>
</comment>
<keyword evidence="2" id="KW-1283">Bacterial microcompartment</keyword>
<evidence type="ECO:0000259" key="5">
    <source>
        <dbReference type="PROSITE" id="PS51930"/>
    </source>
</evidence>
<dbReference type="Gene3D" id="3.30.70.1710">
    <property type="match status" value="1"/>
</dbReference>
<dbReference type="PANTHER" id="PTHR33941">
    <property type="entry name" value="PROPANEDIOL UTILIZATION PROTEIN PDUA"/>
    <property type="match status" value="1"/>
</dbReference>
<dbReference type="RefSeq" id="WP_256182257.1">
    <property type="nucleotide sequence ID" value="NZ_CATXDJ010000007.1"/>
</dbReference>
<dbReference type="InterPro" id="IPR050575">
    <property type="entry name" value="BMC_shell"/>
</dbReference>
<feature type="domain" description="BMC" evidence="5">
    <location>
        <begin position="3"/>
        <end position="85"/>
    </location>
</feature>
<dbReference type="AlphaFoldDB" id="A0AAW5K882"/>
<comment type="caution">
    <text evidence="6">The sequence shown here is derived from an EMBL/GenBank/DDBJ whole genome shotgun (WGS) entry which is preliminary data.</text>
</comment>
<dbReference type="InterPro" id="IPR044872">
    <property type="entry name" value="CcmK/CsoS1_BMC"/>
</dbReference>
<feature type="compositionally biased region" description="Basic and acidic residues" evidence="4">
    <location>
        <begin position="120"/>
        <end position="142"/>
    </location>
</feature>
<dbReference type="CDD" id="cd07045">
    <property type="entry name" value="BMC_CcmK_like"/>
    <property type="match status" value="1"/>
</dbReference>
<sequence>MKALGLMEFLGYLPAVDGLDVALKAAGVRLQSCRRDGGGLVSLLITGEVAAVKASLSAVRAASGKALLSSSVIARPADQLAAMLEQISPSPLRVPGAEKREAGADKSEKKSLLPAALPPGREKEAAPSKEPEKELKREESFVDKELGAMTLRELRELARRLGLSMGEEKIRTSNRKTLIAAIEREQGR</sequence>
<dbReference type="GO" id="GO:0031469">
    <property type="term" value="C:bacterial microcompartment"/>
    <property type="evidence" value="ECO:0007669"/>
    <property type="project" value="UniProtKB-SubCell"/>
</dbReference>
<dbReference type="Pfam" id="PF00936">
    <property type="entry name" value="BMC"/>
    <property type="match status" value="1"/>
</dbReference>
<keyword evidence="7" id="KW-1185">Reference proteome</keyword>
<feature type="region of interest" description="Disordered" evidence="4">
    <location>
        <begin position="91"/>
        <end position="142"/>
    </location>
</feature>
<organism evidence="6 7">
    <name type="scientific">Cloacibacillus evryensis</name>
    <dbReference type="NCBI Taxonomy" id="508460"/>
    <lineage>
        <taxon>Bacteria</taxon>
        <taxon>Thermotogati</taxon>
        <taxon>Synergistota</taxon>
        <taxon>Synergistia</taxon>
        <taxon>Synergistales</taxon>
        <taxon>Synergistaceae</taxon>
        <taxon>Cloacibacillus</taxon>
    </lineage>
</organism>
<evidence type="ECO:0000313" key="7">
    <source>
        <dbReference type="Proteomes" id="UP001205919"/>
    </source>
</evidence>
<accession>A0AAW5K882</accession>
<reference evidence="6 7" key="1">
    <citation type="submission" date="2022-06" db="EMBL/GenBank/DDBJ databases">
        <title>Isolation of gut microbiota from human fecal samples.</title>
        <authorList>
            <person name="Pamer E.G."/>
            <person name="Barat B."/>
            <person name="Waligurski E."/>
            <person name="Medina S."/>
            <person name="Paddock L."/>
            <person name="Mostad J."/>
        </authorList>
    </citation>
    <scope>NUCLEOTIDE SEQUENCE [LARGE SCALE GENOMIC DNA]</scope>
    <source>
        <strain evidence="6 7">DFI.9.90</strain>
    </source>
</reference>
<comment type="similarity">
    <text evidence="3">Belongs to the bacterial microcompartments protein family.</text>
</comment>
<gene>
    <name evidence="6" type="ORF">NE630_13120</name>
</gene>
<name>A0AAW5K882_9BACT</name>
<dbReference type="SMART" id="SM00877">
    <property type="entry name" value="BMC"/>
    <property type="match status" value="1"/>
</dbReference>
<proteinExistence type="inferred from homology"/>
<protein>
    <submittedName>
        <fullName evidence="6">BMC domain-containing protein</fullName>
    </submittedName>
</protein>
<evidence type="ECO:0000256" key="2">
    <source>
        <dbReference type="ARBA" id="ARBA00024446"/>
    </source>
</evidence>
<dbReference type="PANTHER" id="PTHR33941:SF11">
    <property type="entry name" value="BACTERIAL MICROCOMPARTMENT SHELL PROTEIN PDUJ"/>
    <property type="match status" value="1"/>
</dbReference>
<dbReference type="SUPFAM" id="SSF143414">
    <property type="entry name" value="CcmK-like"/>
    <property type="match status" value="1"/>
</dbReference>
<dbReference type="PROSITE" id="PS51930">
    <property type="entry name" value="BMC_2"/>
    <property type="match status" value="1"/>
</dbReference>
<feature type="compositionally biased region" description="Basic and acidic residues" evidence="4">
    <location>
        <begin position="96"/>
        <end position="111"/>
    </location>
</feature>